<evidence type="ECO:0000256" key="15">
    <source>
        <dbReference type="ARBA" id="ARBA00023157"/>
    </source>
</evidence>
<evidence type="ECO:0000256" key="3">
    <source>
        <dbReference type="ARBA" id="ARBA00004922"/>
    </source>
</evidence>
<dbReference type="Pfam" id="PF02434">
    <property type="entry name" value="Fringe"/>
    <property type="match status" value="1"/>
</dbReference>
<keyword evidence="13 20" id="KW-1133">Transmembrane helix</keyword>
<proteinExistence type="inferred from homology"/>
<evidence type="ECO:0000256" key="20">
    <source>
        <dbReference type="SAM" id="Phobius"/>
    </source>
</evidence>
<evidence type="ECO:0000256" key="10">
    <source>
        <dbReference type="ARBA" id="ARBA00022723"/>
    </source>
</evidence>
<dbReference type="FunFam" id="3.90.550.50:FF:000017">
    <property type="entry name" value="Glycoprotein-N-acetylgalactosamine 3-beta-galactosyltransferase 1"/>
    <property type="match status" value="1"/>
</dbReference>
<dbReference type="PANTHER" id="PTHR23033">
    <property type="entry name" value="BETA1,3-GALACTOSYLTRANSFERASE"/>
    <property type="match status" value="1"/>
</dbReference>
<keyword evidence="14 20" id="KW-0472">Membrane</keyword>
<evidence type="ECO:0000313" key="22">
    <source>
        <dbReference type="EMBL" id="CAL1531439.1"/>
    </source>
</evidence>
<dbReference type="EC" id="2.4.1.122" evidence="6"/>
<protein>
    <recommendedName>
        <fullName evidence="18">Glycoprotein-N-acetylgalactosamine 3-beta-galactosyltransferase 1</fullName>
        <ecNumber evidence="6">2.4.1.122</ecNumber>
    </recommendedName>
</protein>
<evidence type="ECO:0000256" key="9">
    <source>
        <dbReference type="ARBA" id="ARBA00022692"/>
    </source>
</evidence>
<evidence type="ECO:0000256" key="12">
    <source>
        <dbReference type="ARBA" id="ARBA00022968"/>
    </source>
</evidence>
<keyword evidence="8" id="KW-0808">Transferase</keyword>
<dbReference type="AlphaFoldDB" id="A0AAV2HC14"/>
<comment type="caution">
    <text evidence="22">The sequence shown here is derived from an EMBL/GenBank/DDBJ whole genome shotgun (WGS) entry which is preliminary data.</text>
</comment>
<comment type="similarity">
    <text evidence="4">Belongs to the glycosyltransferase 31 family. Beta3-Gal-T subfamily.</text>
</comment>
<keyword evidence="15" id="KW-1015">Disulfide bond</keyword>
<keyword evidence="7" id="KW-0328">Glycosyltransferase</keyword>
<evidence type="ECO:0000256" key="1">
    <source>
        <dbReference type="ARBA" id="ARBA00001936"/>
    </source>
</evidence>
<dbReference type="Gene3D" id="3.90.550.50">
    <property type="match status" value="1"/>
</dbReference>
<gene>
    <name evidence="22" type="ORF">GSLYS_00005534001</name>
</gene>
<feature type="domain" description="Fringe-like glycosyltransferase" evidence="21">
    <location>
        <begin position="106"/>
        <end position="268"/>
    </location>
</feature>
<reference evidence="22 23" key="1">
    <citation type="submission" date="2024-04" db="EMBL/GenBank/DDBJ databases">
        <authorList>
            <consortium name="Genoscope - CEA"/>
            <person name="William W."/>
        </authorList>
    </citation>
    <scope>NUCLEOTIDE SEQUENCE [LARGE SCALE GENOMIC DNA]</scope>
</reference>
<dbReference type="GO" id="GO:0000166">
    <property type="term" value="F:nucleotide binding"/>
    <property type="evidence" value="ECO:0007669"/>
    <property type="project" value="UniProtKB-KW"/>
</dbReference>
<keyword evidence="11" id="KW-0547">Nucleotide-binding</keyword>
<keyword evidence="17" id="KW-0464">Manganese</keyword>
<organism evidence="22 23">
    <name type="scientific">Lymnaea stagnalis</name>
    <name type="common">Great pond snail</name>
    <name type="synonym">Helix stagnalis</name>
    <dbReference type="NCBI Taxonomy" id="6523"/>
    <lineage>
        <taxon>Eukaryota</taxon>
        <taxon>Metazoa</taxon>
        <taxon>Spiralia</taxon>
        <taxon>Lophotrochozoa</taxon>
        <taxon>Mollusca</taxon>
        <taxon>Gastropoda</taxon>
        <taxon>Heterobranchia</taxon>
        <taxon>Euthyneura</taxon>
        <taxon>Panpulmonata</taxon>
        <taxon>Hygrophila</taxon>
        <taxon>Lymnaeoidea</taxon>
        <taxon>Lymnaeidae</taxon>
        <taxon>Lymnaea</taxon>
    </lineage>
</organism>
<evidence type="ECO:0000313" key="23">
    <source>
        <dbReference type="Proteomes" id="UP001497497"/>
    </source>
</evidence>
<evidence type="ECO:0000256" key="7">
    <source>
        <dbReference type="ARBA" id="ARBA00022676"/>
    </source>
</evidence>
<dbReference type="GO" id="GO:0016020">
    <property type="term" value="C:membrane"/>
    <property type="evidence" value="ECO:0007669"/>
    <property type="project" value="UniProtKB-SubCell"/>
</dbReference>
<comment type="function">
    <text evidence="19">Glycosyltransferase that generates the core 1 O-glycan Gal-beta1-3GalNAc-alpha1-Ser/Thr (T antigen), which is a precursor for many extended O-glycans in glycoproteins.</text>
</comment>
<feature type="transmembrane region" description="Helical" evidence="20">
    <location>
        <begin position="12"/>
        <end position="37"/>
    </location>
</feature>
<comment type="pathway">
    <text evidence="3">Protein modification; protein glycosylation.</text>
</comment>
<name>A0AAV2HC14_LYMST</name>
<evidence type="ECO:0000256" key="6">
    <source>
        <dbReference type="ARBA" id="ARBA00012557"/>
    </source>
</evidence>
<dbReference type="Proteomes" id="UP001497497">
    <property type="component" value="Unassembled WGS sequence"/>
</dbReference>
<evidence type="ECO:0000256" key="14">
    <source>
        <dbReference type="ARBA" id="ARBA00023136"/>
    </source>
</evidence>
<evidence type="ECO:0000256" key="11">
    <source>
        <dbReference type="ARBA" id="ARBA00022741"/>
    </source>
</evidence>
<comment type="subunit">
    <text evidence="5">Homodimer; disulfide-linked.</text>
</comment>
<evidence type="ECO:0000256" key="4">
    <source>
        <dbReference type="ARBA" id="ARBA00006462"/>
    </source>
</evidence>
<evidence type="ECO:0000256" key="18">
    <source>
        <dbReference type="ARBA" id="ARBA00040898"/>
    </source>
</evidence>
<accession>A0AAV2HC14</accession>
<evidence type="ECO:0000256" key="2">
    <source>
        <dbReference type="ARBA" id="ARBA00004606"/>
    </source>
</evidence>
<evidence type="ECO:0000259" key="21">
    <source>
        <dbReference type="Pfam" id="PF02434"/>
    </source>
</evidence>
<keyword evidence="23" id="KW-1185">Reference proteome</keyword>
<evidence type="ECO:0000256" key="19">
    <source>
        <dbReference type="ARBA" id="ARBA00059245"/>
    </source>
</evidence>
<evidence type="ECO:0000256" key="13">
    <source>
        <dbReference type="ARBA" id="ARBA00022989"/>
    </source>
</evidence>
<keyword evidence="10" id="KW-0479">Metal-binding</keyword>
<dbReference type="GO" id="GO:0016263">
    <property type="term" value="F:glycoprotein-N-acetylgalactosamine 3-beta-galactosyltransferase activity"/>
    <property type="evidence" value="ECO:0007669"/>
    <property type="project" value="UniProtKB-EC"/>
</dbReference>
<dbReference type="InterPro" id="IPR026050">
    <property type="entry name" value="C1GALT1/C1GALT1_chp1"/>
</dbReference>
<evidence type="ECO:0000256" key="17">
    <source>
        <dbReference type="ARBA" id="ARBA00023211"/>
    </source>
</evidence>
<evidence type="ECO:0000256" key="16">
    <source>
        <dbReference type="ARBA" id="ARBA00023180"/>
    </source>
</evidence>
<dbReference type="GO" id="GO:0030145">
    <property type="term" value="F:manganese ion binding"/>
    <property type="evidence" value="ECO:0007669"/>
    <property type="project" value="UniProtKB-ARBA"/>
</dbReference>
<keyword evidence="12" id="KW-0735">Signal-anchor</keyword>
<dbReference type="InterPro" id="IPR003378">
    <property type="entry name" value="Fringe-like_glycosylTrfase"/>
</dbReference>
<keyword evidence="16" id="KW-0325">Glycoprotein</keyword>
<dbReference type="PANTHER" id="PTHR23033:SF14">
    <property type="entry name" value="GLYCOPROTEIN-N-ACETYLGALACTOSAMINE 3-BETA-GALACTOSYLTRANSFERASE 1-RELATED"/>
    <property type="match status" value="1"/>
</dbReference>
<evidence type="ECO:0000256" key="5">
    <source>
        <dbReference type="ARBA" id="ARBA00011748"/>
    </source>
</evidence>
<dbReference type="EMBL" id="CAXITT010000089">
    <property type="protein sequence ID" value="CAL1531439.1"/>
    <property type="molecule type" value="Genomic_DNA"/>
</dbReference>
<sequence length="340" mass="39018">MSACNSQNKKFYLGMVLGINATVLIYFICWPLEFISLNQIPWVRSSRFNQENVFRYASRWLNHNTDLMSALIEDEDTIAKQMFNSVRIACLILTAPKLLDVKAIHVKNTWAKRCNLDLFMSSAQNDSFPTVGLNVTEGYDHLTAKTLHAFKYMYDHHLADADWFLKADDDTYVIMENLRYFLSNEDPSLPVYFGQRLKPFVRQGYASGGSGYVISSEALSRFGRTGFGNKEMCAGDHVYEDVAFGQCLQNLGVILKPSTDVLNRTRFHGHTLREHVHSRIPKGYMENYDFENGRSGPENISRYAISFHHVQPDEMLELEFLLYHVRPFGVLNLPVEVNVT</sequence>
<keyword evidence="9 20" id="KW-0812">Transmembrane</keyword>
<evidence type="ECO:0000256" key="8">
    <source>
        <dbReference type="ARBA" id="ARBA00022679"/>
    </source>
</evidence>
<comment type="subcellular location">
    <subcellularLocation>
        <location evidence="2">Membrane</location>
        <topology evidence="2">Single-pass type II membrane protein</topology>
    </subcellularLocation>
</comment>
<comment type="cofactor">
    <cofactor evidence="1">
        <name>Mn(2+)</name>
        <dbReference type="ChEBI" id="CHEBI:29035"/>
    </cofactor>
</comment>